<dbReference type="EMBL" id="CM046508">
    <property type="protein sequence ID" value="KAI8665950.1"/>
    <property type="molecule type" value="Genomic_DNA"/>
</dbReference>
<name>A0ACC0QRK8_9HYPO</name>
<proteinExistence type="predicted"/>
<gene>
    <name evidence="1" type="ORF">NCS57_00818000</name>
</gene>
<protein>
    <submittedName>
        <fullName evidence="1">EKC/KEOPS complex subunit BUD32</fullName>
    </submittedName>
</protein>
<comment type="caution">
    <text evidence="1">The sequence shown here is derived from an EMBL/GenBank/DDBJ whole genome shotgun (WGS) entry which is preliminary data.</text>
</comment>
<organism evidence="1 2">
    <name type="scientific">Fusarium keratoplasticum</name>
    <dbReference type="NCBI Taxonomy" id="1328300"/>
    <lineage>
        <taxon>Eukaryota</taxon>
        <taxon>Fungi</taxon>
        <taxon>Dikarya</taxon>
        <taxon>Ascomycota</taxon>
        <taxon>Pezizomycotina</taxon>
        <taxon>Sordariomycetes</taxon>
        <taxon>Hypocreomycetidae</taxon>
        <taxon>Hypocreales</taxon>
        <taxon>Nectriaceae</taxon>
        <taxon>Fusarium</taxon>
        <taxon>Fusarium solani species complex</taxon>
    </lineage>
</organism>
<sequence>MSQNSDIPSGSTLSPIPIDNGFLGSTAIFFRVKPGVVLKAPVCRQEDLVIRLRPSVASGFSNEKEILARLGDHPRITKYLGWHDEFPTGLLFVEASPGSLQSFLDDPSRDISLSVRKKLCRQATEAIAYIHSRGVIHSDLRPENFLVHTTGSTDFDLMLCDFGGSACGEIGIPGENLPDDGFFDPNSGWATTVATDIFALGSVLYTIVSGHWPYREPPCGFFTSREEVEEYGARVNGFFKEGIFPDTEGLYGGAIILGCWTKQYSSANDILQALDASESSASDPET</sequence>
<keyword evidence="2" id="KW-1185">Reference proteome</keyword>
<dbReference type="Proteomes" id="UP001065298">
    <property type="component" value="Chromosome 6"/>
</dbReference>
<evidence type="ECO:0000313" key="1">
    <source>
        <dbReference type="EMBL" id="KAI8665950.1"/>
    </source>
</evidence>
<accession>A0ACC0QRK8</accession>
<evidence type="ECO:0000313" key="2">
    <source>
        <dbReference type="Proteomes" id="UP001065298"/>
    </source>
</evidence>
<reference evidence="1" key="1">
    <citation type="submission" date="2022-06" db="EMBL/GenBank/DDBJ databases">
        <title>Fusarium solani species complex genomes reveal bases of compartmentalisation and animal pathogenesis.</title>
        <authorList>
            <person name="Tsai I.J."/>
        </authorList>
    </citation>
    <scope>NUCLEOTIDE SEQUENCE</scope>
    <source>
        <strain evidence="1">Fu6.1</strain>
    </source>
</reference>